<dbReference type="Gene3D" id="1.10.443.10">
    <property type="entry name" value="Intergrase catalytic core"/>
    <property type="match status" value="1"/>
</dbReference>
<dbReference type="PROSITE" id="PS51898">
    <property type="entry name" value="TYR_RECOMBINASE"/>
    <property type="match status" value="1"/>
</dbReference>
<keyword evidence="4" id="KW-1185">Reference proteome</keyword>
<dbReference type="InterPro" id="IPR011010">
    <property type="entry name" value="DNA_brk_join_enz"/>
</dbReference>
<dbReference type="SUPFAM" id="SSF56349">
    <property type="entry name" value="DNA breaking-rejoining enzymes"/>
    <property type="match status" value="1"/>
</dbReference>
<evidence type="ECO:0000256" key="1">
    <source>
        <dbReference type="ARBA" id="ARBA00023172"/>
    </source>
</evidence>
<dbReference type="InterPro" id="IPR002104">
    <property type="entry name" value="Integrase_catalytic"/>
</dbReference>
<organism evidence="3 4">
    <name type="scientific">Micromonospora orduensis</name>
    <dbReference type="NCBI Taxonomy" id="1420891"/>
    <lineage>
        <taxon>Bacteria</taxon>
        <taxon>Bacillati</taxon>
        <taxon>Actinomycetota</taxon>
        <taxon>Actinomycetes</taxon>
        <taxon>Micromonosporales</taxon>
        <taxon>Micromonosporaceae</taxon>
        <taxon>Micromonospora</taxon>
    </lineage>
</organism>
<dbReference type="EMBL" id="VDFY01000133">
    <property type="protein sequence ID" value="TNH29836.1"/>
    <property type="molecule type" value="Genomic_DNA"/>
</dbReference>
<evidence type="ECO:0000313" key="3">
    <source>
        <dbReference type="EMBL" id="TNH29836.1"/>
    </source>
</evidence>
<dbReference type="OrthoDB" id="8421690at2"/>
<dbReference type="GO" id="GO:0003677">
    <property type="term" value="F:DNA binding"/>
    <property type="evidence" value="ECO:0007669"/>
    <property type="project" value="InterPro"/>
</dbReference>
<keyword evidence="1" id="KW-0233">DNA recombination</keyword>
<proteinExistence type="predicted"/>
<dbReference type="CDD" id="cd00397">
    <property type="entry name" value="DNA_BRE_C"/>
    <property type="match status" value="1"/>
</dbReference>
<dbReference type="GO" id="GO:0006310">
    <property type="term" value="P:DNA recombination"/>
    <property type="evidence" value="ECO:0007669"/>
    <property type="project" value="UniProtKB-KW"/>
</dbReference>
<dbReference type="AlphaFoldDB" id="A0A5C4QUI1"/>
<dbReference type="GO" id="GO:0015074">
    <property type="term" value="P:DNA integration"/>
    <property type="evidence" value="ECO:0007669"/>
    <property type="project" value="InterPro"/>
</dbReference>
<evidence type="ECO:0000313" key="4">
    <source>
        <dbReference type="Proteomes" id="UP000306145"/>
    </source>
</evidence>
<reference evidence="3 4" key="1">
    <citation type="submission" date="2019-06" db="EMBL/GenBank/DDBJ databases">
        <title>Micromonospora ordensis sp. nov., isolated from deep marine sediment.</title>
        <authorList>
            <person name="Veyisoglu A."/>
            <person name="Carro L."/>
            <person name="Klenk H.-P."/>
            <person name="Sahin N."/>
        </authorList>
    </citation>
    <scope>NUCLEOTIDE SEQUENCE [LARGE SCALE GENOMIC DNA]</scope>
    <source>
        <strain evidence="3 4">S2509</strain>
    </source>
</reference>
<name>A0A5C4QUI1_9ACTN</name>
<protein>
    <recommendedName>
        <fullName evidence="2">Tyr recombinase domain-containing protein</fullName>
    </recommendedName>
</protein>
<feature type="domain" description="Tyr recombinase" evidence="2">
    <location>
        <begin position="449"/>
        <end position="654"/>
    </location>
</feature>
<comment type="caution">
    <text evidence="3">The sequence shown here is derived from an EMBL/GenBank/DDBJ whole genome shotgun (WGS) entry which is preliminary data.</text>
</comment>
<gene>
    <name evidence="3" type="ORF">FHG89_10660</name>
</gene>
<dbReference type="RefSeq" id="WP_139584212.1">
    <property type="nucleotide sequence ID" value="NZ_VDFY01000133.1"/>
</dbReference>
<sequence length="825" mass="91963">MTLPAPAASPQPRVESELDRLQGLLSEQFWTTAGWDPLLRLVCPTPQHPVLGWPRCAVPQCLVRSSSAGTLCTGCRSRCRASGLSKEAFLASAAPRGAPSDMIHRLVDATCLVTGCPRPQNVSTHKLCNSHALRARELVGRPTPEAVQRFLMMPGVKPLPSFGDCQVAACTRLAEGSNGLCLSHRQRWKTATAAGEHDQARWRRREPGIFRSATVNLRGLPDLVVAQLLVAVQRRGEQGFKISPDHWELVARHARSREAASLAEVSGIGLSVTPRLLLTNLQNEARRASTTWEDEQKRTVWDLAVAGHAGVLDFSHITQPWLRDALKAWVAEDLPKRRGSKSPYGVSRAHTNSLAKLSASLRLQREDQGLHPAELGRADILVFLQRLAHLRNTGELQAPRHIQVVRHTRTVLAVCRDLGLSRPGECMAGLPGEFAIRQEDLPSLPPERPDARALPREVMAQLDENLTQLQQRSSREFRIAVELLMDTGRRPDEICRLPLHCLDRDGDGKAVLVFTDYKRNRLGRRLPIADSTATLIRDQQQRVRERFPTTDEVDLVLLPARMNNAHGTRSIRATVLTNLHREWVDQLEHFPLSDGSHYPPAAIVPYAYRHSFAQRHADAGTPMDVLRDLLGHRSTLSTQVYYRVTEKRTRAAVDRLAQHQYDGAGQRLWRDVTNLMDSERARRRVGQVAVPFGICAEPSNVQAGGGACPYRLRCLGCGHFRTDASYLPELRAYLDRLLADRERVLAAVDLADWAKAEAAPSTTEIDKVRGLIRRLETDLDNLTDGEREQIHNACAVLRKTRQAVHLGMPTTPAMRIDVRSIGRAE</sequence>
<dbReference type="InterPro" id="IPR013762">
    <property type="entry name" value="Integrase-like_cat_sf"/>
</dbReference>
<evidence type="ECO:0000259" key="2">
    <source>
        <dbReference type="PROSITE" id="PS51898"/>
    </source>
</evidence>
<dbReference type="Pfam" id="PF00589">
    <property type="entry name" value="Phage_integrase"/>
    <property type="match status" value="1"/>
</dbReference>
<dbReference type="Proteomes" id="UP000306145">
    <property type="component" value="Unassembled WGS sequence"/>
</dbReference>
<accession>A0A5C4QUI1</accession>